<dbReference type="STRING" id="1197717.BED41_15555"/>
<keyword evidence="5 7" id="KW-1133">Transmembrane helix</keyword>
<comment type="similarity">
    <text evidence="2">Belongs to the chromate ion transporter (CHR) (TC 2.A.51) family.</text>
</comment>
<evidence type="ECO:0000313" key="8">
    <source>
        <dbReference type="EMBL" id="ANZ46392.1"/>
    </source>
</evidence>
<feature type="transmembrane region" description="Helical" evidence="7">
    <location>
        <begin position="163"/>
        <end position="181"/>
    </location>
</feature>
<reference evidence="8" key="1">
    <citation type="submission" date="2016-08" db="EMBL/GenBank/DDBJ databases">
        <title>Complete genome of Cloacibacillus porcorum.</title>
        <authorList>
            <person name="Looft T."/>
            <person name="Bayles D.O."/>
            <person name="Alt D.P."/>
        </authorList>
    </citation>
    <scope>NUCLEOTIDE SEQUENCE [LARGE SCALE GENOMIC DNA]</scope>
    <source>
        <strain evidence="8">CL-84</strain>
    </source>
</reference>
<keyword evidence="3" id="KW-1003">Cell membrane</keyword>
<dbReference type="PANTHER" id="PTHR43663:SF1">
    <property type="entry name" value="CHROMATE TRANSPORTER"/>
    <property type="match status" value="1"/>
</dbReference>
<evidence type="ECO:0000256" key="4">
    <source>
        <dbReference type="ARBA" id="ARBA00022692"/>
    </source>
</evidence>
<dbReference type="GeneID" id="83059263"/>
<dbReference type="GO" id="GO:0005886">
    <property type="term" value="C:plasma membrane"/>
    <property type="evidence" value="ECO:0007669"/>
    <property type="project" value="UniProtKB-SubCell"/>
</dbReference>
<feature type="transmembrane region" description="Helical" evidence="7">
    <location>
        <begin position="140"/>
        <end position="157"/>
    </location>
</feature>
<keyword evidence="9" id="KW-1185">Reference proteome</keyword>
<proteinExistence type="inferred from homology"/>
<dbReference type="RefSeq" id="WP_066748450.1">
    <property type="nucleotide sequence ID" value="NZ_CP016757.1"/>
</dbReference>
<dbReference type="InterPro" id="IPR052518">
    <property type="entry name" value="CHR_Transporter"/>
</dbReference>
<evidence type="ECO:0000256" key="2">
    <source>
        <dbReference type="ARBA" id="ARBA00005262"/>
    </source>
</evidence>
<evidence type="ECO:0000313" key="9">
    <source>
        <dbReference type="Proteomes" id="UP000093044"/>
    </source>
</evidence>
<evidence type="ECO:0000256" key="6">
    <source>
        <dbReference type="ARBA" id="ARBA00023136"/>
    </source>
</evidence>
<organism evidence="8 9">
    <name type="scientific">Cloacibacillus porcorum</name>
    <dbReference type="NCBI Taxonomy" id="1197717"/>
    <lineage>
        <taxon>Bacteria</taxon>
        <taxon>Thermotogati</taxon>
        <taxon>Synergistota</taxon>
        <taxon>Synergistia</taxon>
        <taxon>Synergistales</taxon>
        <taxon>Synergistaceae</taxon>
        <taxon>Cloacibacillus</taxon>
    </lineage>
</organism>
<accession>A0A1B2I8V9</accession>
<comment type="subcellular location">
    <subcellularLocation>
        <location evidence="1">Cell membrane</location>
        <topology evidence="1">Multi-pass membrane protein</topology>
    </subcellularLocation>
</comment>
<evidence type="ECO:0000256" key="7">
    <source>
        <dbReference type="SAM" id="Phobius"/>
    </source>
</evidence>
<keyword evidence="6 7" id="KW-0472">Membrane</keyword>
<gene>
    <name evidence="8" type="ORF">BED41_15555</name>
</gene>
<dbReference type="Pfam" id="PF02417">
    <property type="entry name" value="Chromate_transp"/>
    <property type="match status" value="1"/>
</dbReference>
<evidence type="ECO:0000256" key="3">
    <source>
        <dbReference type="ARBA" id="ARBA00022475"/>
    </source>
</evidence>
<name>A0A1B2I8V9_9BACT</name>
<dbReference type="GO" id="GO:0015109">
    <property type="term" value="F:chromate transmembrane transporter activity"/>
    <property type="evidence" value="ECO:0007669"/>
    <property type="project" value="InterPro"/>
</dbReference>
<feature type="transmembrane region" description="Helical" evidence="7">
    <location>
        <begin position="111"/>
        <end position="128"/>
    </location>
</feature>
<dbReference type="EMBL" id="CP016757">
    <property type="protein sequence ID" value="ANZ46392.1"/>
    <property type="molecule type" value="Genomic_DNA"/>
</dbReference>
<protein>
    <submittedName>
        <fullName evidence="8">Chromate transporter</fullName>
    </submittedName>
</protein>
<dbReference type="InterPro" id="IPR003370">
    <property type="entry name" value="Chromate_transpt"/>
</dbReference>
<dbReference type="PANTHER" id="PTHR43663">
    <property type="entry name" value="CHROMATE TRANSPORT PROTEIN-RELATED"/>
    <property type="match status" value="1"/>
</dbReference>
<feature type="transmembrane region" description="Helical" evidence="7">
    <location>
        <begin position="7"/>
        <end position="28"/>
    </location>
</feature>
<evidence type="ECO:0000256" key="1">
    <source>
        <dbReference type="ARBA" id="ARBA00004651"/>
    </source>
</evidence>
<dbReference type="OrthoDB" id="9027281at2"/>
<keyword evidence="4 7" id="KW-0812">Transmembrane</keyword>
<sequence>MGDLLRLYIIFLKIGGVTFGGGLAMYPILHHEFIEKRGWITERELTDYYAIGQCTPGIIAVNVSTFVGNKRRGPLGGIIATLGFVTVPLVLLIAIAASLRSFAQVPVVRSAFAGIRVCVCVLIVNAVLRLWKNSVVDRPTLLLFAAVFALSAASAIMPFSVSPAVIVLASLLFGVVWQRRIRGKK</sequence>
<evidence type="ECO:0000256" key="5">
    <source>
        <dbReference type="ARBA" id="ARBA00022989"/>
    </source>
</evidence>
<dbReference type="AlphaFoldDB" id="A0A1B2I8V9"/>
<dbReference type="KEGG" id="cpor:BED41_15555"/>
<feature type="transmembrane region" description="Helical" evidence="7">
    <location>
        <begin position="48"/>
        <end position="68"/>
    </location>
</feature>
<dbReference type="Proteomes" id="UP000093044">
    <property type="component" value="Chromosome"/>
</dbReference>
<feature type="transmembrane region" description="Helical" evidence="7">
    <location>
        <begin position="75"/>
        <end position="99"/>
    </location>
</feature>